<reference evidence="5" key="1">
    <citation type="journal article" date="2022" name="Arch. Microbiol.">
        <title>Microbulbifer okhotskensis sp. nov., isolated from a deep bottom sediment of the Okhotsk Sea.</title>
        <authorList>
            <person name="Romanenko L."/>
            <person name="Kurilenko V."/>
            <person name="Otstavnykh N."/>
            <person name="Velansky P."/>
            <person name="Isaeva M."/>
            <person name="Mikhailov V."/>
        </authorList>
    </citation>
    <scope>NUCLEOTIDE SEQUENCE</scope>
    <source>
        <strain evidence="5">OS29</strain>
    </source>
</reference>
<evidence type="ECO:0000256" key="3">
    <source>
        <dbReference type="ARBA" id="ARBA00022840"/>
    </source>
</evidence>
<dbReference type="InterPro" id="IPR004101">
    <property type="entry name" value="Mur_ligase_C"/>
</dbReference>
<dbReference type="GO" id="GO:0005975">
    <property type="term" value="P:carbohydrate metabolic process"/>
    <property type="evidence" value="ECO:0007669"/>
    <property type="project" value="InterPro"/>
</dbReference>
<dbReference type="Pfam" id="PF09587">
    <property type="entry name" value="PGA_cap"/>
    <property type="match status" value="1"/>
</dbReference>
<dbReference type="InterPro" id="IPR036615">
    <property type="entry name" value="Mur_ligase_C_dom_sf"/>
</dbReference>
<dbReference type="Gene3D" id="3.60.21.10">
    <property type="match status" value="1"/>
</dbReference>
<dbReference type="InterPro" id="IPR013221">
    <property type="entry name" value="Mur_ligase_cen"/>
</dbReference>
<keyword evidence="6" id="KW-1185">Reference proteome</keyword>
<protein>
    <submittedName>
        <fullName evidence="5">CapA family protein</fullName>
    </submittedName>
</protein>
<dbReference type="InterPro" id="IPR036565">
    <property type="entry name" value="Mur-like_cat_sf"/>
</dbReference>
<dbReference type="Pfam" id="PF02875">
    <property type="entry name" value="Mur_ligase_C"/>
    <property type="match status" value="1"/>
</dbReference>
<keyword evidence="1" id="KW-0436">Ligase</keyword>
<keyword evidence="3" id="KW-0067">ATP-binding</keyword>
<dbReference type="InterPro" id="IPR008928">
    <property type="entry name" value="6-hairpin_glycosidase_sf"/>
</dbReference>
<evidence type="ECO:0000313" key="5">
    <source>
        <dbReference type="EMBL" id="MCO1336146.1"/>
    </source>
</evidence>
<dbReference type="EMBL" id="JALBWM010000108">
    <property type="protein sequence ID" value="MCO1336146.1"/>
    <property type="molecule type" value="Genomic_DNA"/>
</dbReference>
<dbReference type="Gene3D" id="3.40.1190.10">
    <property type="entry name" value="Mur-like, catalytic domain"/>
    <property type="match status" value="1"/>
</dbReference>
<dbReference type="SMART" id="SM00854">
    <property type="entry name" value="PGA_cap"/>
    <property type="match status" value="1"/>
</dbReference>
<accession>A0A9X2EQV3</accession>
<evidence type="ECO:0000256" key="2">
    <source>
        <dbReference type="ARBA" id="ARBA00022741"/>
    </source>
</evidence>
<proteinExistence type="predicted"/>
<dbReference type="SUPFAM" id="SSF53623">
    <property type="entry name" value="MurD-like peptide ligases, catalytic domain"/>
    <property type="match status" value="1"/>
</dbReference>
<keyword evidence="2" id="KW-0547">Nucleotide-binding</keyword>
<dbReference type="InterPro" id="IPR029052">
    <property type="entry name" value="Metallo-depent_PP-like"/>
</dbReference>
<sequence>MSLSNMLVQVRTQVEQALSKERPPYTLFSSISDAKQRAIVRHITASDFSVAWRALAKSTQRAAKSNKMNPCWLRVDWVTQKSAMTLAGLEEILKDTKRSYFRYGLALDNDCEIAFLEQELNANAMLYGGNQVEHVIINENNFIAYAKQRFGPNTELDFSEDKPVLLLSTEGLFCESKANPVNLYGPGLNAGRRITGKLNTSNVTELIKTSSHYLSTQVKKDGSFFYGWHACFDRQIDTYNNLRHASSTYAMIEAWEVTGDKALMSAILRSLEHLTTDLIQSAPLPSGTMAAFLVEANNEIKLGGNAVSLLALVKYSEVAKTDRYAALMEKLALGIEYMQDSATGQFSHVLEYPELQVKDKHRVIYYDGEAAFGLMRLYGLTKDSRWLSLVEKAFAYFISANHWRAHDHWLSYCVNELTLYRSEEKYYQFGIRNFASYLEFVENRITTFPTLLELMMAAEKMVTRLRREPEFQYLLDQVDLKHFYRALHKRAMYLLNGYFWPEFAMYFKNPKRILGSFFIRHHAFRVRIDDVEHYLSGFVAYRKYLLAPKEIPQDIKEAYPAMEIEPTINCQKPMPILAWGGDVNLSRRQHYRTAQFGTEKVLGTITALKSADISVVNLECVISTEGEQGVSKGESSPYYYRARPEMLSVLMDAGIDVVVTANNHSGDYGPSALMEQQYWLNATGIGHSGSGINIEQALAPVFRPAGQLNVAIFSIDATQPRFAAGPNTPGCAHLPLTIPNLWRDSLKPRITAAREKAHIVLIAVHWGENRETEPSEDEIAIGHAIIDAGADGILGTSAHKLQGVEIYRDRPIIHDAGDLLFDAVRRNLAESGIFRLHLSEKGIEQITFVPVGVGFGFSKQLSGDKAKELTLRFTKSCSSLGTQLTPNFDGSGSILLSPPDRQSRKLPHLLKTHYKRDPIKVQRPLNPNWTVEQVPLDARIPPIECGPLKLLGVRFYPREIKTRQMLWVESFWTIDKKVQEDFRLDFRAIPIRETSMPYWGKSMDHDPCDWQVPTTKWQPGVIYRDFYGLRAPAKSEIQPVHLHLAIGLISNTTQIKPVLVGGMITQLNLSEKKTSSRSRIPVYISDFPPIVYQHHPGQTWNAEQIKAIAGGKWLVPPPEGWFVRSVISGSSFIEESLDPILFIAHTNLDRAYHEQSSKKPTRFWDFHQKLPYFANQIAGVIVARPVTGLPKDLPVLQVADPIKVIVELGLAARERFSGEVIAVTGTAGKSTTLKMITQMLGPREKVLSSLGNYNSRVGAPSMMASLNQDHEVAVIEVAQSALWMKRGPITHQVKPTIALITEIGMSQTNHHVKCVEDTARWKSRIYDGLTGAAIAIAGEHLKCFEYVLKKAKKHAKRVIIFGESSNAEVRILGVRTDTSGSWVQLKFPKRELELRVPAPSIGMLHNALASICTVYALGRDLDEAALKLQELQLDDSHLQRTSIKINGKSISLIDDSWNATVSSMLNAFSVFEQTETQGKGRKIAILGRIVHLGDKAKELHESLAEPLAQCQVNWVITHGEEMKYLREVLPDEVLGPHFSEAPTLVRYLAEFCQDSDIILLKGSRRDSDFGSIHTLLDKLQKTGQTIEAE</sequence>
<evidence type="ECO:0000259" key="4">
    <source>
        <dbReference type="SMART" id="SM00854"/>
    </source>
</evidence>
<dbReference type="Pfam" id="PF08245">
    <property type="entry name" value="Mur_ligase_M"/>
    <property type="match status" value="1"/>
</dbReference>
<dbReference type="SUPFAM" id="SSF53244">
    <property type="entry name" value="MurD-like peptide ligases, peptide-binding domain"/>
    <property type="match status" value="1"/>
</dbReference>
<dbReference type="InterPro" id="IPR051046">
    <property type="entry name" value="MurCDEF_CellWall_CoF430Synth"/>
</dbReference>
<dbReference type="GO" id="GO:0005524">
    <property type="term" value="F:ATP binding"/>
    <property type="evidence" value="ECO:0007669"/>
    <property type="project" value="UniProtKB-KW"/>
</dbReference>
<comment type="caution">
    <text evidence="5">The sequence shown here is derived from an EMBL/GenBank/DDBJ whole genome shotgun (WGS) entry which is preliminary data.</text>
</comment>
<organism evidence="5 6">
    <name type="scientific">Microbulbifer okhotskensis</name>
    <dbReference type="NCBI Taxonomy" id="2926617"/>
    <lineage>
        <taxon>Bacteria</taxon>
        <taxon>Pseudomonadati</taxon>
        <taxon>Pseudomonadota</taxon>
        <taxon>Gammaproteobacteria</taxon>
        <taxon>Cellvibrionales</taxon>
        <taxon>Microbulbiferaceae</taxon>
        <taxon>Microbulbifer</taxon>
    </lineage>
</organism>
<evidence type="ECO:0000313" key="6">
    <source>
        <dbReference type="Proteomes" id="UP001139028"/>
    </source>
</evidence>
<dbReference type="CDD" id="cd07381">
    <property type="entry name" value="MPP_CapA"/>
    <property type="match status" value="1"/>
</dbReference>
<dbReference type="Proteomes" id="UP001139028">
    <property type="component" value="Unassembled WGS sequence"/>
</dbReference>
<dbReference type="Gene3D" id="3.90.190.20">
    <property type="entry name" value="Mur ligase, C-terminal domain"/>
    <property type="match status" value="1"/>
</dbReference>
<gene>
    <name evidence="5" type="ORF">MO867_17580</name>
</gene>
<dbReference type="GO" id="GO:0016881">
    <property type="term" value="F:acid-amino acid ligase activity"/>
    <property type="evidence" value="ECO:0007669"/>
    <property type="project" value="InterPro"/>
</dbReference>
<dbReference type="SUPFAM" id="SSF56300">
    <property type="entry name" value="Metallo-dependent phosphatases"/>
    <property type="match status" value="1"/>
</dbReference>
<dbReference type="SUPFAM" id="SSF48208">
    <property type="entry name" value="Six-hairpin glycosidases"/>
    <property type="match status" value="1"/>
</dbReference>
<name>A0A9X2EQV3_9GAMM</name>
<feature type="domain" description="Capsule synthesis protein CapA" evidence="4">
    <location>
        <begin position="576"/>
        <end position="823"/>
    </location>
</feature>
<dbReference type="RefSeq" id="WP_252471581.1">
    <property type="nucleotide sequence ID" value="NZ_JALBWM010000108.1"/>
</dbReference>
<dbReference type="PANTHER" id="PTHR43024:SF1">
    <property type="entry name" value="UDP-N-ACETYLMURAMOYL-TRIPEPTIDE--D-ALANYL-D-ALANINE LIGASE"/>
    <property type="match status" value="1"/>
</dbReference>
<dbReference type="InterPro" id="IPR019079">
    <property type="entry name" value="Capsule_synth_CapA"/>
</dbReference>
<evidence type="ECO:0000256" key="1">
    <source>
        <dbReference type="ARBA" id="ARBA00022598"/>
    </source>
</evidence>
<dbReference type="PANTHER" id="PTHR43024">
    <property type="entry name" value="UDP-N-ACETYLMURAMOYL-TRIPEPTIDE--D-ALANYL-D-ALANINE LIGASE"/>
    <property type="match status" value="1"/>
</dbReference>